<sequence>MKLLYVYSINEAVVYLGYCTFFVLRGIIVSFFNACFSVNLQTLLVYYIWFFSPQHASPFVNCLAPAI</sequence>
<dbReference type="EMBL" id="GGEC01082658">
    <property type="protein sequence ID" value="MBX63142.1"/>
    <property type="molecule type" value="Transcribed_RNA"/>
</dbReference>
<evidence type="ECO:0000256" key="1">
    <source>
        <dbReference type="SAM" id="Phobius"/>
    </source>
</evidence>
<feature type="transmembrane region" description="Helical" evidence="1">
    <location>
        <begin position="12"/>
        <end position="32"/>
    </location>
</feature>
<evidence type="ECO:0000313" key="2">
    <source>
        <dbReference type="EMBL" id="MBX63142.1"/>
    </source>
</evidence>
<proteinExistence type="predicted"/>
<accession>A0A2P2Q837</accession>
<keyword evidence="1" id="KW-0472">Membrane</keyword>
<dbReference type="AlphaFoldDB" id="A0A2P2Q837"/>
<keyword evidence="1" id="KW-0812">Transmembrane</keyword>
<keyword evidence="1" id="KW-1133">Transmembrane helix</keyword>
<name>A0A2P2Q837_RHIMU</name>
<reference evidence="2" key="1">
    <citation type="submission" date="2018-02" db="EMBL/GenBank/DDBJ databases">
        <title>Rhizophora mucronata_Transcriptome.</title>
        <authorList>
            <person name="Meera S.P."/>
            <person name="Sreeshan A."/>
            <person name="Augustine A."/>
        </authorList>
    </citation>
    <scope>NUCLEOTIDE SEQUENCE</scope>
    <source>
        <tissue evidence="2">Leaf</tissue>
    </source>
</reference>
<organism evidence="2">
    <name type="scientific">Rhizophora mucronata</name>
    <name type="common">Asiatic mangrove</name>
    <dbReference type="NCBI Taxonomy" id="61149"/>
    <lineage>
        <taxon>Eukaryota</taxon>
        <taxon>Viridiplantae</taxon>
        <taxon>Streptophyta</taxon>
        <taxon>Embryophyta</taxon>
        <taxon>Tracheophyta</taxon>
        <taxon>Spermatophyta</taxon>
        <taxon>Magnoliopsida</taxon>
        <taxon>eudicotyledons</taxon>
        <taxon>Gunneridae</taxon>
        <taxon>Pentapetalae</taxon>
        <taxon>rosids</taxon>
        <taxon>fabids</taxon>
        <taxon>Malpighiales</taxon>
        <taxon>Rhizophoraceae</taxon>
        <taxon>Rhizophora</taxon>
    </lineage>
</organism>
<protein>
    <submittedName>
        <fullName evidence="2">Uncharacterized protein</fullName>
    </submittedName>
</protein>